<feature type="signal peptide" evidence="1">
    <location>
        <begin position="1"/>
        <end position="18"/>
    </location>
</feature>
<dbReference type="PROSITE" id="PS51662">
    <property type="entry name" value="BP_PHYTASE"/>
    <property type="match status" value="1"/>
</dbReference>
<dbReference type="InterPro" id="IPR011042">
    <property type="entry name" value="6-blade_b-propeller_TolB-like"/>
</dbReference>
<dbReference type="GO" id="GO:0016158">
    <property type="term" value="F:inositol hexakisphosphate 3-phosphatase activity"/>
    <property type="evidence" value="ECO:0007669"/>
    <property type="project" value="InterPro"/>
</dbReference>
<accession>A0AAU8FR68</accession>
<dbReference type="SUPFAM" id="SSF50956">
    <property type="entry name" value="Thermostable phytase (3-phytase)"/>
    <property type="match status" value="1"/>
</dbReference>
<evidence type="ECO:0000313" key="3">
    <source>
        <dbReference type="EMBL" id="XCH26486.1"/>
    </source>
</evidence>
<evidence type="ECO:0000256" key="1">
    <source>
        <dbReference type="SAM" id="SignalP"/>
    </source>
</evidence>
<dbReference type="EMBL" id="CP159289">
    <property type="protein sequence ID" value="XCH26486.1"/>
    <property type="molecule type" value="Genomic_DNA"/>
</dbReference>
<dbReference type="Gene3D" id="2.120.10.30">
    <property type="entry name" value="TolB, C-terminal domain"/>
    <property type="match status" value="1"/>
</dbReference>
<dbReference type="InterPro" id="IPR003431">
    <property type="entry name" value="B-propeller_Phytase"/>
</dbReference>
<feature type="domain" description="BPP" evidence="2">
    <location>
        <begin position="29"/>
        <end position="360"/>
    </location>
</feature>
<dbReference type="Pfam" id="PF02333">
    <property type="entry name" value="Phytase"/>
    <property type="match status" value="1"/>
</dbReference>
<dbReference type="PROSITE" id="PS51257">
    <property type="entry name" value="PROKAR_LIPOPROTEIN"/>
    <property type="match status" value="1"/>
</dbReference>
<proteinExistence type="predicted"/>
<gene>
    <name evidence="3" type="ORF">ABV298_08850</name>
</gene>
<organism evidence="3">
    <name type="scientific">Dyadobacter sp. 676</name>
    <dbReference type="NCBI Taxonomy" id="3088362"/>
    <lineage>
        <taxon>Bacteria</taxon>
        <taxon>Pseudomonadati</taxon>
        <taxon>Bacteroidota</taxon>
        <taxon>Cytophagia</taxon>
        <taxon>Cytophagales</taxon>
        <taxon>Spirosomataceae</taxon>
        <taxon>Dyadobacter</taxon>
    </lineage>
</organism>
<dbReference type="AlphaFoldDB" id="A0AAU8FR68"/>
<protein>
    <submittedName>
        <fullName evidence="3">Phytase</fullName>
    </submittedName>
</protein>
<dbReference type="RefSeq" id="WP_353721778.1">
    <property type="nucleotide sequence ID" value="NZ_CP159289.1"/>
</dbReference>
<reference evidence="3" key="1">
    <citation type="submission" date="2024-06" db="EMBL/GenBank/DDBJ databases">
        <title>Sequencing and assembly of the genome of Dyadobacter sp. strain 676, a symbiont of Cyamopsis tetragonoloba.</title>
        <authorList>
            <person name="Guro P."/>
            <person name="Sazanova A."/>
            <person name="Kuznetsova I."/>
            <person name="Belimov A."/>
            <person name="Safronova V."/>
        </authorList>
    </citation>
    <scope>NUCLEOTIDE SEQUENCE</scope>
    <source>
        <strain evidence="3">676</strain>
    </source>
</reference>
<keyword evidence="1" id="KW-0732">Signal</keyword>
<name>A0AAU8FR68_9BACT</name>
<sequence length="364" mass="40088">MKLFIIPAISGLAAMVIACQSTQNAPFHSAKADTVSSIVQPVFITDTVAHDTDDPAIWINPADPAQSLIIGTDKDQDGGLYVFDLQGKLQRDKTVTGLKRPDNVDVEYGLNLAGKPTDIAVTTERFTHKLRIYSLPHMRPVDNGGIEVFVGETGENMRDLMGIALYKSKSDKIYAIVGRKSGPTDGTYLWQYLLEDNGKGQVKASLVRKFGKYSGLKEIEAIAVDDQLGYVYYSDEGTGVRKYYADPEKGNEELALFATSGFTEDHEGISIYQLTESTGYILVSDQGANSFQIFPREGTSGKPHQHPLLRKVTVRASHSDGSDVVSVPLDAQFKNGLFVAMSDDKTFHLYRWEDIAGKHLKSIR</sequence>
<evidence type="ECO:0000259" key="2">
    <source>
        <dbReference type="PROSITE" id="PS51662"/>
    </source>
</evidence>
<feature type="chain" id="PRO_5043470788" evidence="1">
    <location>
        <begin position="19"/>
        <end position="364"/>
    </location>
</feature>